<dbReference type="Gene3D" id="2.170.130.10">
    <property type="entry name" value="TonB-dependent receptor, plug domain"/>
    <property type="match status" value="1"/>
</dbReference>
<evidence type="ECO:0000313" key="10">
    <source>
        <dbReference type="Proteomes" id="UP000192277"/>
    </source>
</evidence>
<dbReference type="InterPro" id="IPR039426">
    <property type="entry name" value="TonB-dep_rcpt-like"/>
</dbReference>
<accession>A0ABX3P1F3</accession>
<keyword evidence="3 7" id="KW-1134">Transmembrane beta strand</keyword>
<dbReference type="InterPro" id="IPR012910">
    <property type="entry name" value="Plug_dom"/>
</dbReference>
<dbReference type="InterPro" id="IPR008969">
    <property type="entry name" value="CarboxyPept-like_regulatory"/>
</dbReference>
<dbReference type="InterPro" id="IPR023997">
    <property type="entry name" value="TonB-dep_OMP_SusC/RagA_CS"/>
</dbReference>
<dbReference type="InterPro" id="IPR011662">
    <property type="entry name" value="Secretin/TonB_short_N"/>
</dbReference>
<evidence type="ECO:0000313" key="9">
    <source>
        <dbReference type="EMBL" id="OQP52379.1"/>
    </source>
</evidence>
<protein>
    <submittedName>
        <fullName evidence="9">SusC/RagA family protein</fullName>
    </submittedName>
</protein>
<evidence type="ECO:0000256" key="3">
    <source>
        <dbReference type="ARBA" id="ARBA00022452"/>
    </source>
</evidence>
<evidence type="ECO:0000256" key="1">
    <source>
        <dbReference type="ARBA" id="ARBA00004571"/>
    </source>
</evidence>
<name>A0ABX3P1F3_9BACT</name>
<evidence type="ECO:0000259" key="8">
    <source>
        <dbReference type="SMART" id="SM00965"/>
    </source>
</evidence>
<dbReference type="RefSeq" id="WP_014220430.1">
    <property type="nucleotide sequence ID" value="NZ_LWBO01000004.1"/>
</dbReference>
<dbReference type="SUPFAM" id="SSF49464">
    <property type="entry name" value="Carboxypeptidase regulatory domain-like"/>
    <property type="match status" value="1"/>
</dbReference>
<dbReference type="Gene3D" id="2.60.40.1120">
    <property type="entry name" value="Carboxypeptidase-like, regulatory domain"/>
    <property type="match status" value="1"/>
</dbReference>
<proteinExistence type="inferred from homology"/>
<dbReference type="Gene3D" id="2.40.170.20">
    <property type="entry name" value="TonB-dependent receptor, beta-barrel domain"/>
    <property type="match status" value="1"/>
</dbReference>
<organism evidence="9 10">
    <name type="scientific">Niastella koreensis</name>
    <dbReference type="NCBI Taxonomy" id="354356"/>
    <lineage>
        <taxon>Bacteria</taxon>
        <taxon>Pseudomonadati</taxon>
        <taxon>Bacteroidota</taxon>
        <taxon>Chitinophagia</taxon>
        <taxon>Chitinophagales</taxon>
        <taxon>Chitinophagaceae</taxon>
        <taxon>Niastella</taxon>
    </lineage>
</organism>
<keyword evidence="2 7" id="KW-0813">Transport</keyword>
<keyword evidence="6 7" id="KW-0998">Cell outer membrane</keyword>
<evidence type="ECO:0000256" key="4">
    <source>
        <dbReference type="ARBA" id="ARBA00022692"/>
    </source>
</evidence>
<dbReference type="InterPro" id="IPR037066">
    <property type="entry name" value="Plug_dom_sf"/>
</dbReference>
<comment type="subcellular location">
    <subcellularLocation>
        <location evidence="1 7">Cell outer membrane</location>
        <topology evidence="1 7">Multi-pass membrane protein</topology>
    </subcellularLocation>
</comment>
<dbReference type="Pfam" id="PF07715">
    <property type="entry name" value="Plug"/>
    <property type="match status" value="1"/>
</dbReference>
<evidence type="ECO:0000256" key="6">
    <source>
        <dbReference type="ARBA" id="ARBA00023237"/>
    </source>
</evidence>
<evidence type="ECO:0000256" key="5">
    <source>
        <dbReference type="ARBA" id="ARBA00023136"/>
    </source>
</evidence>
<evidence type="ECO:0000256" key="2">
    <source>
        <dbReference type="ARBA" id="ARBA00022448"/>
    </source>
</evidence>
<dbReference type="Proteomes" id="UP000192277">
    <property type="component" value="Unassembled WGS sequence"/>
</dbReference>
<keyword evidence="5 7" id="KW-0472">Membrane</keyword>
<feature type="domain" description="Secretin/TonB short N-terminal" evidence="8">
    <location>
        <begin position="85"/>
        <end position="136"/>
    </location>
</feature>
<dbReference type="SUPFAM" id="SSF56935">
    <property type="entry name" value="Porins"/>
    <property type="match status" value="1"/>
</dbReference>
<dbReference type="InterPro" id="IPR023996">
    <property type="entry name" value="TonB-dep_OMP_SusC/RagA"/>
</dbReference>
<evidence type="ECO:0000256" key="7">
    <source>
        <dbReference type="PROSITE-ProRule" id="PRU01360"/>
    </source>
</evidence>
<dbReference type="PROSITE" id="PS52016">
    <property type="entry name" value="TONB_DEPENDENT_REC_3"/>
    <property type="match status" value="1"/>
</dbReference>
<dbReference type="Pfam" id="PF07660">
    <property type="entry name" value="STN"/>
    <property type="match status" value="1"/>
</dbReference>
<comment type="similarity">
    <text evidence="7">Belongs to the TonB-dependent receptor family.</text>
</comment>
<keyword evidence="10" id="KW-1185">Reference proteome</keyword>
<gene>
    <name evidence="9" type="ORF">A4D02_24625</name>
</gene>
<dbReference type="Pfam" id="PF13715">
    <property type="entry name" value="CarbopepD_reg_2"/>
    <property type="match status" value="1"/>
</dbReference>
<reference evidence="9 10" key="1">
    <citation type="submission" date="2016-04" db="EMBL/GenBank/DDBJ databases">
        <authorList>
            <person name="Chen L."/>
            <person name="Zhuang W."/>
            <person name="Wang G."/>
        </authorList>
    </citation>
    <scope>NUCLEOTIDE SEQUENCE [LARGE SCALE GENOMIC DNA]</scope>
    <source>
        <strain evidence="10">GR20</strain>
    </source>
</reference>
<keyword evidence="4 7" id="KW-0812">Transmembrane</keyword>
<dbReference type="InterPro" id="IPR036942">
    <property type="entry name" value="Beta-barrel_TonB_sf"/>
</dbReference>
<comment type="caution">
    <text evidence="9">The sequence shown here is derived from an EMBL/GenBank/DDBJ whole genome shotgun (WGS) entry which is preliminary data.</text>
</comment>
<dbReference type="NCBIfam" id="TIGR04057">
    <property type="entry name" value="SusC_RagA_signa"/>
    <property type="match status" value="1"/>
</dbReference>
<dbReference type="NCBIfam" id="TIGR04056">
    <property type="entry name" value="OMP_RagA_SusC"/>
    <property type="match status" value="1"/>
</dbReference>
<dbReference type="EMBL" id="LWBO01000004">
    <property type="protein sequence ID" value="OQP52379.1"/>
    <property type="molecule type" value="Genomic_DNA"/>
</dbReference>
<sequence>MQKKSIGSGFPMPWHYLANRLPDCGGGFNGTITKRLLRAMKLTIFFIAAAIFSVHAEGTAQNITLTGKDLPLKQVFAAIEKQTGYVIFNNKRDLDETKTVTIAANNLPLKEALDIILKDQPLEYSIKGKTIVLSRKAPVINLNLDVPEARGPITGTVLDAKGNPLDNVSVVIKGKSNVGTTTNSTGEFRIDAEQGDVLVFSIVGYQQQEVIVGKNPVISIAMNPIDAKLEEVVVIGYGTQKRRDLTGAIATVKPEEITARPGPNPMESLQGRVAGLDITKASGQPGAPLNIQLRGTRSFSASGTPLFIINGLPGDYSTLNPYDIESIEVLKDASSTAVYGSAGANGVIIITTKSGKAGKLAIDFNTYYGNNGWSVTPKMRTGEDYLQTKRDAYSYVWDAANSQWTTTGALWQSPADDEKIFGTARYQLYQQGQFADWAKLFLQKSAHTQNYSLGVSGGTEKTKGYLSFNYTNEKGQYVGDDYKLFSTTMRIDHKVKSFVSVGANLTASYVDRNKAQDKLENALVTDPLVRPYNDDGTLNTNLGNNVYNLLLNQQYGVYGNVDNNLKLYLNPYIEIRPLKGLSFLSRLSTYLTFNNTYRFDGIGSVAYTYNNGQIAKAQVDQNRSYGYQWENIVTYNFKVAHDHAFTVTGVTTWYHNQNTSTTMYQSNIVSNNFKWYKFTGDANTTATSVYDMTKTLGFIGRFNYSYLGKYLFSASIRRDGSSVLYKDNQWDNFPSLSAGWRISDESFMEGTKSWLNSLKVRAGWGVAGTAKIPPYSSVANLESLNMSLGGQTVPTYRNGPFLTNPNLSWEKSYNTNLGVDASFLNNRIDMSLDVYNTKTKGVIYGVTTPIIYGQYTASAQYKTNLNICETQNRGIELALNTRNIVTKNFNWTSAVAFSYNKEKILALTGGVANNITNTDNPQYAFTIGQPVNSFRNYKLDGVWQIGQEKDAAAFGKRPGDLHVDVPGITRLAEGVYSKADATGNINYYYTDLAAAQKFNSSLTAAKNTYSVSANDYQTVGHNNPNWTMGFQNGFSYKNWELSVYTYFRWGQTISYNMMGWYQPNGFATNASPSRTIPKYFNYWTPTNPSNDFPVMNYQEGSGTLTGFSGLNYVDGSFFKLKNITLGYNMPRNLIKKLSLEKFRVYGTVTNLLIITKSPLLKQYDPEMNGSLEYPLTKQIVVGLNMTF</sequence>
<dbReference type="SMART" id="SM00965">
    <property type="entry name" value="STN"/>
    <property type="match status" value="1"/>
</dbReference>